<dbReference type="InterPro" id="IPR036770">
    <property type="entry name" value="Ankyrin_rpt-contain_sf"/>
</dbReference>
<dbReference type="Proteomes" id="UP000533017">
    <property type="component" value="Unassembled WGS sequence"/>
</dbReference>
<dbReference type="OrthoDB" id="928522at2"/>
<protein>
    <submittedName>
        <fullName evidence="5">Ankyrin repeat-containing protein</fullName>
    </submittedName>
</protein>
<keyword evidence="7" id="KW-1185">Reference proteome</keyword>
<dbReference type="STRING" id="504797.SAMN05421678_109127"/>
<dbReference type="SMART" id="SM00248">
    <property type="entry name" value="ANK"/>
    <property type="match status" value="5"/>
</dbReference>
<dbReference type="SUPFAM" id="SSF48403">
    <property type="entry name" value="Ankyrin repeat"/>
    <property type="match status" value="1"/>
</dbReference>
<dbReference type="Pfam" id="PF12796">
    <property type="entry name" value="Ank_2"/>
    <property type="match status" value="1"/>
</dbReference>
<gene>
    <name evidence="4" type="ORF">FHR37_003691</name>
    <name evidence="5" type="ORF">SAMN05421678_109127</name>
</gene>
<evidence type="ECO:0000256" key="2">
    <source>
        <dbReference type="ARBA" id="ARBA00023043"/>
    </source>
</evidence>
<evidence type="ECO:0000313" key="4">
    <source>
        <dbReference type="EMBL" id="NYH84840.1"/>
    </source>
</evidence>
<accession>A0A1I2VG48</accession>
<dbReference type="PROSITE" id="PS50088">
    <property type="entry name" value="ANK_REPEAT"/>
    <property type="match status" value="2"/>
</dbReference>
<keyword evidence="1" id="KW-0677">Repeat</keyword>
<dbReference type="EMBL" id="JACBZA010000001">
    <property type="protein sequence ID" value="NYH84840.1"/>
    <property type="molecule type" value="Genomic_DNA"/>
</dbReference>
<feature type="repeat" description="ANK" evidence="3">
    <location>
        <begin position="451"/>
        <end position="483"/>
    </location>
</feature>
<evidence type="ECO:0000256" key="1">
    <source>
        <dbReference type="ARBA" id="ARBA00022737"/>
    </source>
</evidence>
<dbReference type="InterPro" id="IPR050745">
    <property type="entry name" value="Multifunctional_regulatory"/>
</dbReference>
<feature type="repeat" description="ANK" evidence="3">
    <location>
        <begin position="346"/>
        <end position="378"/>
    </location>
</feature>
<evidence type="ECO:0000313" key="7">
    <source>
        <dbReference type="Proteomes" id="UP000533017"/>
    </source>
</evidence>
<dbReference type="EMBL" id="FOOI01000009">
    <property type="protein sequence ID" value="SFG87187.1"/>
    <property type="molecule type" value="Genomic_DNA"/>
</dbReference>
<dbReference type="Proteomes" id="UP000199052">
    <property type="component" value="Unassembled WGS sequence"/>
</dbReference>
<evidence type="ECO:0000313" key="5">
    <source>
        <dbReference type="EMBL" id="SFG87187.1"/>
    </source>
</evidence>
<evidence type="ECO:0000256" key="3">
    <source>
        <dbReference type="PROSITE-ProRule" id="PRU00023"/>
    </source>
</evidence>
<dbReference type="RefSeq" id="WP_092884262.1">
    <property type="nucleotide sequence ID" value="NZ_FOOI01000009.1"/>
</dbReference>
<organism evidence="5 6">
    <name type="scientific">Actinopolymorpha cephalotaxi</name>
    <dbReference type="NCBI Taxonomy" id="504797"/>
    <lineage>
        <taxon>Bacteria</taxon>
        <taxon>Bacillati</taxon>
        <taxon>Actinomycetota</taxon>
        <taxon>Actinomycetes</taxon>
        <taxon>Propionibacteriales</taxon>
        <taxon>Actinopolymorphaceae</taxon>
        <taxon>Actinopolymorpha</taxon>
    </lineage>
</organism>
<proteinExistence type="predicted"/>
<name>A0A1I2VG48_9ACTN</name>
<dbReference type="PROSITE" id="PS50297">
    <property type="entry name" value="ANK_REP_REGION"/>
    <property type="match status" value="2"/>
</dbReference>
<reference evidence="4 7" key="2">
    <citation type="submission" date="2020-07" db="EMBL/GenBank/DDBJ databases">
        <title>Sequencing the genomes of 1000 actinobacteria strains.</title>
        <authorList>
            <person name="Klenk H.-P."/>
        </authorList>
    </citation>
    <scope>NUCLEOTIDE SEQUENCE [LARGE SCALE GENOMIC DNA]</scope>
    <source>
        <strain evidence="4 7">DSM 45117</strain>
    </source>
</reference>
<evidence type="ECO:0000313" key="6">
    <source>
        <dbReference type="Proteomes" id="UP000199052"/>
    </source>
</evidence>
<dbReference type="AlphaFoldDB" id="A0A1I2VG48"/>
<dbReference type="InterPro" id="IPR002110">
    <property type="entry name" value="Ankyrin_rpt"/>
</dbReference>
<sequence length="509" mass="54859">MPARPLPDNPSLEHLRNQARSLQRSARAGDAEALAVFQEFDPRRDVSGGCTLSDAQLVVARSYGFPSWQRLRTHLDVVAEYSYWPRPVDDTGDIGDMADTADADFPDGRDLPALADRFLDLACLNYTRDTPHRPARARELLRAHPEVARFSPHTMAAAGDAAGLREALERDRSQVDQGGGPYGWPPLMYLTYARLDAGSPVEAAEVLLAAGADPNAGRLWQGMTSAFTALTGAFGGGEQGQPPHPRAVALARALLAAGADPNDNQALYNRQFTPENDHLEVLFEFGLGKEFDSPWRRRLSHTYPSTTAMVEEQLRVAADHGFAARVRLLLDHGVAADGPGYHPNYGDLTALQLATLAGEREIARMLLDAGADRGRVSAVQEFVGACAAGDRAEVERLTAVNPGLPAHVREKFPDAGVLVARSGRVEAMRLLLEQGFDVNAGARGGMLGPHLRRTALHEAANAGHLPLVRFLVEQGADPHLRDASFGGTPLGWAEHGGQEETAAYLRGLA</sequence>
<dbReference type="Gene3D" id="1.25.40.20">
    <property type="entry name" value="Ankyrin repeat-containing domain"/>
    <property type="match status" value="3"/>
</dbReference>
<dbReference type="PANTHER" id="PTHR24189">
    <property type="entry name" value="MYOTROPHIN"/>
    <property type="match status" value="1"/>
</dbReference>
<keyword evidence="2 3" id="KW-0040">ANK repeat</keyword>
<reference evidence="5 6" key="1">
    <citation type="submission" date="2016-10" db="EMBL/GenBank/DDBJ databases">
        <authorList>
            <person name="de Groot N.N."/>
        </authorList>
    </citation>
    <scope>NUCLEOTIDE SEQUENCE [LARGE SCALE GENOMIC DNA]</scope>
    <source>
        <strain evidence="5 6">CPCC 202808</strain>
    </source>
</reference>